<dbReference type="EMBL" id="LXHE01000008">
    <property type="protein sequence ID" value="OAV01017.1"/>
    <property type="molecule type" value="Genomic_DNA"/>
</dbReference>
<name>A0A7Z1A426_MORCA</name>
<protein>
    <submittedName>
        <fullName evidence="1">Uncharacterized protein</fullName>
    </submittedName>
</protein>
<dbReference type="AlphaFoldDB" id="A0A7Z1A426"/>
<evidence type="ECO:0000313" key="2">
    <source>
        <dbReference type="Proteomes" id="UP000078446"/>
    </source>
</evidence>
<dbReference type="Proteomes" id="UP000078446">
    <property type="component" value="Unassembled WGS sequence"/>
</dbReference>
<proteinExistence type="predicted"/>
<gene>
    <name evidence="1" type="ORF">AO382_0994</name>
</gene>
<accession>A0A7Z1A426</accession>
<reference evidence="1 2" key="1">
    <citation type="journal article" date="2016" name="Genome Biol. Evol.">
        <title>Comparative Genomic Analyses of the Moraxella catarrhalis Serosensitive and Seroresistant Lineages Demonstrate Their Independent Evolution.</title>
        <authorList>
            <person name="Earl J.P."/>
            <person name="de Vries S.P."/>
            <person name="Ahmed A."/>
            <person name="Powell E."/>
            <person name="Schultz M.P."/>
            <person name="Hermans P.W."/>
            <person name="Hill D.J."/>
            <person name="Zhou Z."/>
            <person name="Constantinidou C.I."/>
            <person name="Hu F.Z."/>
            <person name="Bootsma H.J."/>
            <person name="Ehrlich G.D."/>
        </authorList>
    </citation>
    <scope>NUCLEOTIDE SEQUENCE [LARGE SCALE GENOMIC DNA]</scope>
    <source>
        <strain evidence="1 2">Z7574</strain>
    </source>
</reference>
<organism evidence="1 2">
    <name type="scientific">Moraxella catarrhalis</name>
    <name type="common">Branhamella catarrhalis</name>
    <dbReference type="NCBI Taxonomy" id="480"/>
    <lineage>
        <taxon>Bacteria</taxon>
        <taxon>Pseudomonadati</taxon>
        <taxon>Pseudomonadota</taxon>
        <taxon>Gammaproteobacteria</taxon>
        <taxon>Moraxellales</taxon>
        <taxon>Moraxellaceae</taxon>
        <taxon>Moraxella</taxon>
    </lineage>
</organism>
<evidence type="ECO:0000313" key="1">
    <source>
        <dbReference type="EMBL" id="OAV01017.1"/>
    </source>
</evidence>
<sequence length="37" mass="4310">MKTKTDVAKGEYFSKFYLSMLITKPKSPSKQKPSPMW</sequence>
<comment type="caution">
    <text evidence="1">The sequence shown here is derived from an EMBL/GenBank/DDBJ whole genome shotgun (WGS) entry which is preliminary data.</text>
</comment>